<dbReference type="FunFam" id="2.30.110.10:FF:000004">
    <property type="entry name" value="Cellular repressor of E1A-stimulated genes 1"/>
    <property type="match status" value="1"/>
</dbReference>
<feature type="signal peptide" evidence="6">
    <location>
        <begin position="1"/>
        <end position="20"/>
    </location>
</feature>
<evidence type="ECO:0000259" key="7">
    <source>
        <dbReference type="Pfam" id="PF13883"/>
    </source>
</evidence>
<protein>
    <recommendedName>
        <fullName evidence="7">CREG-like beta-barrel domain-containing protein</fullName>
    </recommendedName>
</protein>
<feature type="domain" description="CREG-like beta-barrel" evidence="7">
    <location>
        <begin position="37"/>
        <end position="205"/>
    </location>
</feature>
<dbReference type="OrthoDB" id="46836at2759"/>
<keyword evidence="5" id="KW-0325">Glycoprotein</keyword>
<name>A0A9N9QQD5_9CUCU</name>
<evidence type="ECO:0000256" key="4">
    <source>
        <dbReference type="ARBA" id="ARBA00022729"/>
    </source>
</evidence>
<evidence type="ECO:0000256" key="3">
    <source>
        <dbReference type="ARBA" id="ARBA00022525"/>
    </source>
</evidence>
<dbReference type="AlphaFoldDB" id="A0A9N9QQD5"/>
<keyword evidence="4 6" id="KW-0732">Signal</keyword>
<feature type="chain" id="PRO_5040376599" description="CREG-like beta-barrel domain-containing protein" evidence="6">
    <location>
        <begin position="21"/>
        <end position="230"/>
    </location>
</feature>
<organism evidence="8 9">
    <name type="scientific">Ceutorhynchus assimilis</name>
    <name type="common">cabbage seed weevil</name>
    <dbReference type="NCBI Taxonomy" id="467358"/>
    <lineage>
        <taxon>Eukaryota</taxon>
        <taxon>Metazoa</taxon>
        <taxon>Ecdysozoa</taxon>
        <taxon>Arthropoda</taxon>
        <taxon>Hexapoda</taxon>
        <taxon>Insecta</taxon>
        <taxon>Pterygota</taxon>
        <taxon>Neoptera</taxon>
        <taxon>Endopterygota</taxon>
        <taxon>Coleoptera</taxon>
        <taxon>Polyphaga</taxon>
        <taxon>Cucujiformia</taxon>
        <taxon>Curculionidae</taxon>
        <taxon>Ceutorhynchinae</taxon>
        <taxon>Ceutorhynchus</taxon>
    </lineage>
</organism>
<dbReference type="PANTHER" id="PTHR13343">
    <property type="entry name" value="CREG1 PROTEIN"/>
    <property type="match status" value="1"/>
</dbReference>
<evidence type="ECO:0000313" key="8">
    <source>
        <dbReference type="EMBL" id="CAG9769562.1"/>
    </source>
</evidence>
<dbReference type="GO" id="GO:0012505">
    <property type="term" value="C:endomembrane system"/>
    <property type="evidence" value="ECO:0007669"/>
    <property type="project" value="UniProtKB-ARBA"/>
</dbReference>
<dbReference type="InterPro" id="IPR012349">
    <property type="entry name" value="Split_barrel_FMN-bd"/>
</dbReference>
<gene>
    <name evidence="8" type="ORF">CEUTPL_LOCUS10068</name>
</gene>
<evidence type="ECO:0000256" key="1">
    <source>
        <dbReference type="ARBA" id="ARBA00004613"/>
    </source>
</evidence>
<dbReference type="SUPFAM" id="SSF50475">
    <property type="entry name" value="FMN-binding split barrel"/>
    <property type="match status" value="1"/>
</dbReference>
<comment type="similarity">
    <text evidence="2">Belongs to the CREG family.</text>
</comment>
<comment type="subcellular location">
    <subcellularLocation>
        <location evidence="1">Secreted</location>
    </subcellularLocation>
</comment>
<dbReference type="Proteomes" id="UP001152799">
    <property type="component" value="Chromosome 5"/>
</dbReference>
<evidence type="ECO:0000313" key="9">
    <source>
        <dbReference type="Proteomes" id="UP001152799"/>
    </source>
</evidence>
<sequence length="230" mass="25513">MRFVFLIGFILALWYGSVLGRGWKTSTSTSTTSGGPPPHNNVALMARYIIHNSNWLSLATISTRDSIKGFPFVSLKSLSDGPMDNSTGTPYLYMTNMDVSGKDVLVNNNVTIMATLAASSYCDNKEYDPQDPRCAKVIISGRLLKVNNSTSEYDFAIDSLFERHPAMKDWPAGHEFYVAKIELQQILVLDYFGGIKEVTPTDYFNAQLSDLVNLDFYLRGIKIVAIGGNL</sequence>
<dbReference type="Gene3D" id="2.30.110.10">
    <property type="entry name" value="Electron Transport, Fmn-binding Protein, Chain A"/>
    <property type="match status" value="1"/>
</dbReference>
<keyword evidence="9" id="KW-1185">Reference proteome</keyword>
<dbReference type="GO" id="GO:0005737">
    <property type="term" value="C:cytoplasm"/>
    <property type="evidence" value="ECO:0007669"/>
    <property type="project" value="UniProtKB-ARBA"/>
</dbReference>
<dbReference type="EMBL" id="OU892281">
    <property type="protein sequence ID" value="CAG9769562.1"/>
    <property type="molecule type" value="Genomic_DNA"/>
</dbReference>
<evidence type="ECO:0000256" key="2">
    <source>
        <dbReference type="ARBA" id="ARBA00009230"/>
    </source>
</evidence>
<dbReference type="GO" id="GO:0005615">
    <property type="term" value="C:extracellular space"/>
    <property type="evidence" value="ECO:0007669"/>
    <property type="project" value="TreeGrafter"/>
</dbReference>
<dbReference type="Pfam" id="PF13883">
    <property type="entry name" value="CREG_beta-barrel"/>
    <property type="match status" value="1"/>
</dbReference>
<dbReference type="InterPro" id="IPR055343">
    <property type="entry name" value="CREG_beta-barrel"/>
</dbReference>
<keyword evidence="3" id="KW-0964">Secreted</keyword>
<evidence type="ECO:0000256" key="6">
    <source>
        <dbReference type="SAM" id="SignalP"/>
    </source>
</evidence>
<evidence type="ECO:0000256" key="5">
    <source>
        <dbReference type="ARBA" id="ARBA00023180"/>
    </source>
</evidence>
<dbReference type="PANTHER" id="PTHR13343:SF17">
    <property type="entry name" value="CELLULAR REPRESSOR OF E1A-STIMULATED GENES, ISOFORM A"/>
    <property type="match status" value="1"/>
</dbReference>
<reference evidence="8" key="1">
    <citation type="submission" date="2022-01" db="EMBL/GenBank/DDBJ databases">
        <authorList>
            <person name="King R."/>
        </authorList>
    </citation>
    <scope>NUCLEOTIDE SEQUENCE</scope>
</reference>
<accession>A0A9N9QQD5</accession>
<proteinExistence type="inferred from homology"/>